<keyword evidence="8" id="KW-1185">Reference proteome</keyword>
<dbReference type="EMBL" id="RYYR01000018">
    <property type="protein sequence ID" value="RUL50930.1"/>
    <property type="molecule type" value="Genomic_DNA"/>
</dbReference>
<evidence type="ECO:0000256" key="2">
    <source>
        <dbReference type="ARBA" id="ARBA00022692"/>
    </source>
</evidence>
<feature type="transmembrane region" description="Helical" evidence="5">
    <location>
        <begin position="294"/>
        <end position="314"/>
    </location>
</feature>
<accession>A0A3S0R5K4</accession>
<feature type="domain" description="ABC-2 type transporter transmembrane" evidence="6">
    <location>
        <begin position="11"/>
        <end position="373"/>
    </location>
</feature>
<dbReference type="PANTHER" id="PTHR43077:SF5">
    <property type="entry name" value="PHAGE INFECTION PROTEIN"/>
    <property type="match status" value="1"/>
</dbReference>
<sequence length="397" mass="44296">MRLLFKNKLLWIGLGIIILATSIITFAFMGSSVNPTPKKLPIAVVIEDKGIKLPSGEEVNFGEMLLREINKKEIKSIEWKTFEEKEEAITAMNNKELYVTIVLPEKLSQYTFSLLTDSPTKPETNIIINEGMNQVGVNLANQIAKEVLANFNQQIQLQFYTQIEEMKVPLTINLAKLISDPITIKTEKVNTVPVNNANGNTPAIFTQILWLGTFISAMLLFTIARKLNNGSMTMGLITGQILSGILYTILVSSIAVLLAVNILDVDTSNGTSLFFAMFTIGFCFFLLQSALLNLIGYIASPILILLFLFAMPILTMAPEMLPNITKDYLYSWVPFRFSLEELRDILFFNKDIFENGMGVIGGIGVISLVMMGLSALKSTKRIDKRVENNRELDTSNN</sequence>
<feature type="transmembrane region" description="Helical" evidence="5">
    <location>
        <begin position="9"/>
        <end position="29"/>
    </location>
</feature>
<evidence type="ECO:0000259" key="6">
    <source>
        <dbReference type="Pfam" id="PF12698"/>
    </source>
</evidence>
<evidence type="ECO:0000313" key="7">
    <source>
        <dbReference type="EMBL" id="RUL50930.1"/>
    </source>
</evidence>
<gene>
    <name evidence="7" type="ORF">EK386_13370</name>
</gene>
<dbReference type="AlphaFoldDB" id="A0A3S0R5K4"/>
<feature type="transmembrane region" description="Helical" evidence="5">
    <location>
        <begin position="356"/>
        <end position="376"/>
    </location>
</feature>
<evidence type="ECO:0000313" key="8">
    <source>
        <dbReference type="Proteomes" id="UP000287910"/>
    </source>
</evidence>
<dbReference type="Proteomes" id="UP000287910">
    <property type="component" value="Unassembled WGS sequence"/>
</dbReference>
<keyword evidence="4 5" id="KW-0472">Membrane</keyword>
<dbReference type="Gene3D" id="3.40.1710.10">
    <property type="entry name" value="abc type-2 transporter like domain"/>
    <property type="match status" value="1"/>
</dbReference>
<dbReference type="InterPro" id="IPR013525">
    <property type="entry name" value="ABC2_TM"/>
</dbReference>
<dbReference type="Pfam" id="PF12698">
    <property type="entry name" value="ABC2_membrane_3"/>
    <property type="match status" value="1"/>
</dbReference>
<feature type="transmembrane region" description="Helical" evidence="5">
    <location>
        <begin position="204"/>
        <end position="224"/>
    </location>
</feature>
<dbReference type="InterPro" id="IPR051328">
    <property type="entry name" value="T7SS_ABC-Transporter"/>
</dbReference>
<dbReference type="PANTHER" id="PTHR43077">
    <property type="entry name" value="TRANSPORT PERMEASE YVFS-RELATED"/>
    <property type="match status" value="1"/>
</dbReference>
<dbReference type="RefSeq" id="WP_126659681.1">
    <property type="nucleotide sequence ID" value="NZ_RYYR01000018.1"/>
</dbReference>
<keyword evidence="3 5" id="KW-1133">Transmembrane helix</keyword>
<keyword evidence="2 5" id="KW-0812">Transmembrane</keyword>
<proteinExistence type="predicted"/>
<evidence type="ECO:0000256" key="1">
    <source>
        <dbReference type="ARBA" id="ARBA00004141"/>
    </source>
</evidence>
<protein>
    <recommendedName>
        <fullName evidence="6">ABC-2 type transporter transmembrane domain-containing protein</fullName>
    </recommendedName>
</protein>
<evidence type="ECO:0000256" key="3">
    <source>
        <dbReference type="ARBA" id="ARBA00022989"/>
    </source>
</evidence>
<organism evidence="7 8">
    <name type="scientific">Lysinibacillus antri</name>
    <dbReference type="NCBI Taxonomy" id="2498145"/>
    <lineage>
        <taxon>Bacteria</taxon>
        <taxon>Bacillati</taxon>
        <taxon>Bacillota</taxon>
        <taxon>Bacilli</taxon>
        <taxon>Bacillales</taxon>
        <taxon>Bacillaceae</taxon>
        <taxon>Lysinibacillus</taxon>
    </lineage>
</organism>
<dbReference type="GO" id="GO:0016020">
    <property type="term" value="C:membrane"/>
    <property type="evidence" value="ECO:0007669"/>
    <property type="project" value="UniProtKB-SubCell"/>
</dbReference>
<reference evidence="7 8" key="1">
    <citation type="submission" date="2018-12" db="EMBL/GenBank/DDBJ databases">
        <title>Lysinibacillus antri sp. nov., isolated from a cave soil.</title>
        <authorList>
            <person name="Narsing Rao M.P."/>
            <person name="Zhang H."/>
            <person name="Dong Z.-Y."/>
            <person name="Niu X.-K."/>
            <person name="Zhang K."/>
            <person name="Fang B.-Z."/>
            <person name="Kang Y.-Q."/>
            <person name="Xiao M."/>
            <person name="Li W.-J."/>
        </authorList>
    </citation>
    <scope>NUCLEOTIDE SEQUENCE [LARGE SCALE GENOMIC DNA]</scope>
    <source>
        <strain evidence="7 8">SYSU K30002</strain>
    </source>
</reference>
<comment type="caution">
    <text evidence="7">The sequence shown here is derived from an EMBL/GenBank/DDBJ whole genome shotgun (WGS) entry which is preliminary data.</text>
</comment>
<name>A0A3S0R5K4_9BACI</name>
<feature type="transmembrane region" description="Helical" evidence="5">
    <location>
        <begin position="269"/>
        <end position="287"/>
    </location>
</feature>
<evidence type="ECO:0000256" key="5">
    <source>
        <dbReference type="SAM" id="Phobius"/>
    </source>
</evidence>
<dbReference type="GO" id="GO:0140359">
    <property type="term" value="F:ABC-type transporter activity"/>
    <property type="evidence" value="ECO:0007669"/>
    <property type="project" value="InterPro"/>
</dbReference>
<feature type="transmembrane region" description="Helical" evidence="5">
    <location>
        <begin position="245"/>
        <end position="263"/>
    </location>
</feature>
<evidence type="ECO:0000256" key="4">
    <source>
        <dbReference type="ARBA" id="ARBA00023136"/>
    </source>
</evidence>
<comment type="subcellular location">
    <subcellularLocation>
        <location evidence="1">Membrane</location>
        <topology evidence="1">Multi-pass membrane protein</topology>
    </subcellularLocation>
</comment>